<keyword evidence="1" id="KW-0472">Membrane</keyword>
<reference evidence="5" key="1">
    <citation type="journal article" date="2013" name="Nature">
        <title>Pan genome of the phytoplankton Emiliania underpins its global distribution.</title>
        <authorList>
            <person name="Read B.A."/>
            <person name="Kegel J."/>
            <person name="Klute M.J."/>
            <person name="Kuo A."/>
            <person name="Lefebvre S.C."/>
            <person name="Maumus F."/>
            <person name="Mayer C."/>
            <person name="Miller J."/>
            <person name="Monier A."/>
            <person name="Salamov A."/>
            <person name="Young J."/>
            <person name="Aguilar M."/>
            <person name="Claverie J.M."/>
            <person name="Frickenhaus S."/>
            <person name="Gonzalez K."/>
            <person name="Herman E.K."/>
            <person name="Lin Y.C."/>
            <person name="Napier J."/>
            <person name="Ogata H."/>
            <person name="Sarno A.F."/>
            <person name="Shmutz J."/>
            <person name="Schroeder D."/>
            <person name="de Vargas C."/>
            <person name="Verret F."/>
            <person name="von Dassow P."/>
            <person name="Valentin K."/>
            <person name="Van de Peer Y."/>
            <person name="Wheeler G."/>
            <person name="Dacks J.B."/>
            <person name="Delwiche C.F."/>
            <person name="Dyhrman S.T."/>
            <person name="Glockner G."/>
            <person name="John U."/>
            <person name="Richards T."/>
            <person name="Worden A.Z."/>
            <person name="Zhang X."/>
            <person name="Grigoriev I.V."/>
            <person name="Allen A.E."/>
            <person name="Bidle K."/>
            <person name="Borodovsky M."/>
            <person name="Bowler C."/>
            <person name="Brownlee C."/>
            <person name="Cock J.M."/>
            <person name="Elias M."/>
            <person name="Gladyshev V.N."/>
            <person name="Groth M."/>
            <person name="Guda C."/>
            <person name="Hadaegh A."/>
            <person name="Iglesias-Rodriguez M.D."/>
            <person name="Jenkins J."/>
            <person name="Jones B.M."/>
            <person name="Lawson T."/>
            <person name="Leese F."/>
            <person name="Lindquist E."/>
            <person name="Lobanov A."/>
            <person name="Lomsadze A."/>
            <person name="Malik S.B."/>
            <person name="Marsh M.E."/>
            <person name="Mackinder L."/>
            <person name="Mock T."/>
            <person name="Mueller-Roeber B."/>
            <person name="Pagarete A."/>
            <person name="Parker M."/>
            <person name="Probert I."/>
            <person name="Quesneville H."/>
            <person name="Raines C."/>
            <person name="Rensing S.A."/>
            <person name="Riano-Pachon D.M."/>
            <person name="Richier S."/>
            <person name="Rokitta S."/>
            <person name="Shiraiwa Y."/>
            <person name="Soanes D.M."/>
            <person name="van der Giezen M."/>
            <person name="Wahlund T.M."/>
            <person name="Williams B."/>
            <person name="Wilson W."/>
            <person name="Wolfe G."/>
            <person name="Wurch L.L."/>
        </authorList>
    </citation>
    <scope>NUCLEOTIDE SEQUENCE</scope>
</reference>
<evidence type="ECO:0000256" key="2">
    <source>
        <dbReference type="SAM" id="SignalP"/>
    </source>
</evidence>
<dbReference type="Pfam" id="PF04116">
    <property type="entry name" value="FA_hydroxylase"/>
    <property type="match status" value="1"/>
</dbReference>
<organism evidence="4 5">
    <name type="scientific">Emiliania huxleyi (strain CCMP1516)</name>
    <dbReference type="NCBI Taxonomy" id="280463"/>
    <lineage>
        <taxon>Eukaryota</taxon>
        <taxon>Haptista</taxon>
        <taxon>Haptophyta</taxon>
        <taxon>Prymnesiophyceae</taxon>
        <taxon>Isochrysidales</taxon>
        <taxon>Noelaerhabdaceae</taxon>
        <taxon>Emiliania</taxon>
    </lineage>
</organism>
<feature type="domain" description="Fatty acid hydroxylase" evidence="3">
    <location>
        <begin position="118"/>
        <end position="248"/>
    </location>
</feature>
<dbReference type="KEGG" id="ehx:EMIHUDRAFT_442342"/>
<dbReference type="PaxDb" id="2903-EOD30770"/>
<proteinExistence type="predicted"/>
<dbReference type="EnsemblProtists" id="EOD30770">
    <property type="protein sequence ID" value="EOD30770"/>
    <property type="gene ID" value="EMIHUDRAFT_442342"/>
</dbReference>
<dbReference type="RefSeq" id="XP_005783199.1">
    <property type="nucleotide sequence ID" value="XM_005783142.1"/>
</dbReference>
<feature type="transmembrane region" description="Helical" evidence="1">
    <location>
        <begin position="156"/>
        <end position="177"/>
    </location>
</feature>
<evidence type="ECO:0000313" key="5">
    <source>
        <dbReference type="Proteomes" id="UP000013827"/>
    </source>
</evidence>
<evidence type="ECO:0000256" key="1">
    <source>
        <dbReference type="SAM" id="Phobius"/>
    </source>
</evidence>
<dbReference type="GO" id="GO:0008610">
    <property type="term" value="P:lipid biosynthetic process"/>
    <property type="evidence" value="ECO:0007669"/>
    <property type="project" value="InterPro"/>
</dbReference>
<keyword evidence="1" id="KW-0812">Transmembrane</keyword>
<evidence type="ECO:0000259" key="3">
    <source>
        <dbReference type="Pfam" id="PF04116"/>
    </source>
</evidence>
<keyword evidence="1" id="KW-1133">Transmembrane helix</keyword>
<evidence type="ECO:0000313" key="4">
    <source>
        <dbReference type="EnsemblProtists" id="EOD30770"/>
    </source>
</evidence>
<protein>
    <recommendedName>
        <fullName evidence="3">Fatty acid hydroxylase domain-containing protein</fullName>
    </recommendedName>
</protein>
<keyword evidence="5" id="KW-1185">Reference proteome</keyword>
<dbReference type="Proteomes" id="UP000013827">
    <property type="component" value="Unassembled WGS sequence"/>
</dbReference>
<dbReference type="AlphaFoldDB" id="A0A0D3K4T5"/>
<keyword evidence="2" id="KW-0732">Signal</keyword>
<accession>A0A0D3K4T5</accession>
<feature type="transmembrane region" description="Helical" evidence="1">
    <location>
        <begin position="116"/>
        <end position="135"/>
    </location>
</feature>
<dbReference type="InterPro" id="IPR006694">
    <property type="entry name" value="Fatty_acid_hydroxylase"/>
</dbReference>
<dbReference type="GeneID" id="17276043"/>
<dbReference type="GO" id="GO:0005506">
    <property type="term" value="F:iron ion binding"/>
    <property type="evidence" value="ECO:0007669"/>
    <property type="project" value="InterPro"/>
</dbReference>
<feature type="chain" id="PRO_5044291677" description="Fatty acid hydroxylase domain-containing protein" evidence="2">
    <location>
        <begin position="17"/>
        <end position="334"/>
    </location>
</feature>
<dbReference type="HOGENOM" id="CLU_832718_0_0_1"/>
<reference evidence="4" key="2">
    <citation type="submission" date="2024-10" db="UniProtKB">
        <authorList>
            <consortium name="EnsemblProtists"/>
        </authorList>
    </citation>
    <scope>IDENTIFICATION</scope>
</reference>
<name>A0A0D3K4T5_EMIH1</name>
<feature type="signal peptide" evidence="2">
    <location>
        <begin position="1"/>
        <end position="16"/>
    </location>
</feature>
<feature type="transmembrane region" description="Helical" evidence="1">
    <location>
        <begin position="32"/>
        <end position="53"/>
    </location>
</feature>
<sequence>MGVLFAAFACLALMDAMWVDEALHERLALEGMMMAVSMLLLTALFECFSLSSVRHLRSMAGGKDLYQQGWWCNLYNAILIGVPMYVSVCSFPNFFIRRGAGPGGVEWSAGSLDVGEVTVTVLLHSLVYYLFHAAFHKVPGLFFVHQFHHRFRGRSVSPSTALAVSPLEFLLAYITAFGPGMVLFKPSRATLQASLVVVMGLNLLMHFPPVEDASRWLPRILVGTADHLSHHKHPGHKFSGHTLSYDYFAERLQLRALLPRPRPLCATVAQPRAGAGACQMRGDGPRRSLNGDYIVSGLRRGPVWPRTARHVKLGLRMMKPPDCSPVSVRQANLA</sequence>
<dbReference type="GO" id="GO:0016491">
    <property type="term" value="F:oxidoreductase activity"/>
    <property type="evidence" value="ECO:0007669"/>
    <property type="project" value="InterPro"/>
</dbReference>
<feature type="transmembrane region" description="Helical" evidence="1">
    <location>
        <begin position="74"/>
        <end position="96"/>
    </location>
</feature>